<keyword evidence="1" id="KW-0472">Membrane</keyword>
<feature type="transmembrane region" description="Helical" evidence="1">
    <location>
        <begin position="16"/>
        <end position="38"/>
    </location>
</feature>
<reference evidence="2 3" key="1">
    <citation type="submission" date="2017-08" db="EMBL/GenBank/DDBJ databases">
        <title>Virgibacillus indicus sp. nov. and Virgibacillus profoundi sp. nov, two moderately halophilic bacteria isolated from marine sediment by using the Microfluidic Streak Plate.</title>
        <authorList>
            <person name="Xu B."/>
            <person name="Hu B."/>
            <person name="Wang J."/>
            <person name="Zhu Y."/>
            <person name="Huang L."/>
            <person name="Du W."/>
            <person name="Huang Y."/>
        </authorList>
    </citation>
    <scope>NUCLEOTIDE SEQUENCE [LARGE SCALE GENOMIC DNA]</scope>
    <source>
        <strain evidence="2 3">IO3-P3-H5</strain>
    </source>
</reference>
<feature type="transmembrane region" description="Helical" evidence="1">
    <location>
        <begin position="104"/>
        <end position="126"/>
    </location>
</feature>
<evidence type="ECO:0000256" key="1">
    <source>
        <dbReference type="SAM" id="Phobius"/>
    </source>
</evidence>
<evidence type="ECO:0000313" key="2">
    <source>
        <dbReference type="EMBL" id="PAV28683.1"/>
    </source>
</evidence>
<gene>
    <name evidence="2" type="ORF">CIL05_15450</name>
</gene>
<organism evidence="2 3">
    <name type="scientific">Virgibacillus profundi</name>
    <dbReference type="NCBI Taxonomy" id="2024555"/>
    <lineage>
        <taxon>Bacteria</taxon>
        <taxon>Bacillati</taxon>
        <taxon>Bacillota</taxon>
        <taxon>Bacilli</taxon>
        <taxon>Bacillales</taxon>
        <taxon>Bacillaceae</taxon>
        <taxon>Virgibacillus</taxon>
    </lineage>
</organism>
<keyword evidence="1" id="KW-0812">Transmembrane</keyword>
<dbReference type="RefSeq" id="WP_095656451.1">
    <property type="nucleotide sequence ID" value="NZ_NPOA01000011.1"/>
</dbReference>
<dbReference type="OrthoDB" id="9784784at2"/>
<name>A0A2A2IC79_9BACI</name>
<dbReference type="Proteomes" id="UP000218887">
    <property type="component" value="Unassembled WGS sequence"/>
</dbReference>
<comment type="caution">
    <text evidence="2">The sequence shown here is derived from an EMBL/GenBank/DDBJ whole genome shotgun (WGS) entry which is preliminary data.</text>
</comment>
<keyword evidence="3" id="KW-1185">Reference proteome</keyword>
<evidence type="ECO:0008006" key="4">
    <source>
        <dbReference type="Google" id="ProtNLM"/>
    </source>
</evidence>
<dbReference type="EMBL" id="NPOA01000011">
    <property type="protein sequence ID" value="PAV28683.1"/>
    <property type="molecule type" value="Genomic_DNA"/>
</dbReference>
<dbReference type="AlphaFoldDB" id="A0A2A2IC79"/>
<accession>A0A2A2IC79</accession>
<feature type="transmembrane region" description="Helical" evidence="1">
    <location>
        <begin position="53"/>
        <end position="78"/>
    </location>
</feature>
<proteinExistence type="predicted"/>
<evidence type="ECO:0000313" key="3">
    <source>
        <dbReference type="Proteomes" id="UP000218887"/>
    </source>
</evidence>
<feature type="transmembrane region" description="Helical" evidence="1">
    <location>
        <begin position="146"/>
        <end position="170"/>
    </location>
</feature>
<sequence length="232" mass="26038">MYQLIKLEFKKNKIGWYIKGAIIANIIILGMLCLLTVIEKVEGETIFRTFNDFFMISGILIRGTFTVFAAVLISKVIIDEFKNRTSLIMFSYPINRKKIMASKLLLIFSLTLVTMFFSTIIIIISFTGLNQFFHLTSILDLPNNYFVSEIISLMMFNLMAAGASLVPLYFGMIKFSTPATIISSLIIVMVTSSSIGSDFSLANIFYIPLALSIVAVIIILLSIRNINHIELG</sequence>
<feature type="transmembrane region" description="Helical" evidence="1">
    <location>
        <begin position="177"/>
        <end position="195"/>
    </location>
</feature>
<protein>
    <recommendedName>
        <fullName evidence="4">ABC transporter permease</fullName>
    </recommendedName>
</protein>
<keyword evidence="1" id="KW-1133">Transmembrane helix</keyword>
<feature type="transmembrane region" description="Helical" evidence="1">
    <location>
        <begin position="201"/>
        <end position="223"/>
    </location>
</feature>